<feature type="region of interest" description="Disordered" evidence="1">
    <location>
        <begin position="298"/>
        <end position="322"/>
    </location>
</feature>
<evidence type="ECO:0000259" key="2">
    <source>
        <dbReference type="Pfam" id="PF21294"/>
    </source>
</evidence>
<comment type="caution">
    <text evidence="3">The sequence shown here is derived from an EMBL/GenBank/DDBJ whole genome shotgun (WGS) entry which is preliminary data.</text>
</comment>
<evidence type="ECO:0000256" key="1">
    <source>
        <dbReference type="SAM" id="MobiDB-lite"/>
    </source>
</evidence>
<keyword evidence="4" id="KW-1185">Reference proteome</keyword>
<sequence length="400" mass="43374">MEQIGTTTFIEPSGDATSPPKWTSPAFFSDLSAFKVTHFSSGKHNLEVVAGVTPDAENTALADDPSTWTNASTMLQVFYPEGSINPARKPQGGSQFYAAPLDLRNARSVTFAYSVFFPSDFDWVKGGKLPGLYGGRTGCSGGDAADDCFSTRLMWRSRGAGELYLYAPKDRQTPSLCNTPPLSVCNQAYGLSIGRGSFRFELGSWTHLRQTVVLNTPGYQDGVFLLEVNGRVVLDLSDVFYRDVQKSSTTPEDPDSGPAPAVPDPTAPPDVGDGLLGPLLGDLLGGLILEDDGTQVRASAAQKGSSDSNAGPRNVAAVSPARADRRADVPHVAREDSEPIVFKGIFFWYELLRIYYALAGLNPALWAFSTFFGGHDKEWATPKDQFVWFKNFELSINDLE</sequence>
<dbReference type="EMBL" id="JAKELL010000026">
    <property type="protein sequence ID" value="KAH8991565.1"/>
    <property type="molecule type" value="Genomic_DNA"/>
</dbReference>
<dbReference type="InterPro" id="IPR048958">
    <property type="entry name" value="Polysacc_lyase_14"/>
</dbReference>
<reference evidence="3" key="1">
    <citation type="submission" date="2022-01" db="EMBL/GenBank/DDBJ databases">
        <title>Comparative genomics reveals a dynamic genome evolution in the ectomycorrhizal milk-cap (Lactarius) mushrooms.</title>
        <authorList>
            <consortium name="DOE Joint Genome Institute"/>
            <person name="Lebreton A."/>
            <person name="Tang N."/>
            <person name="Kuo A."/>
            <person name="LaButti K."/>
            <person name="Drula E."/>
            <person name="Barry K."/>
            <person name="Clum A."/>
            <person name="Lipzen A."/>
            <person name="Mousain D."/>
            <person name="Ng V."/>
            <person name="Wang R."/>
            <person name="Wang X."/>
            <person name="Dai Y."/>
            <person name="Henrissat B."/>
            <person name="Grigoriev I.V."/>
            <person name="Guerin-Laguette A."/>
            <person name="Yu F."/>
            <person name="Martin F.M."/>
        </authorList>
    </citation>
    <scope>NUCLEOTIDE SEQUENCE</scope>
    <source>
        <strain evidence="3">QP</strain>
    </source>
</reference>
<gene>
    <name evidence="3" type="ORF">EDB92DRAFT_1860889</name>
</gene>
<dbReference type="PANTHER" id="PTHR40124:SF1">
    <property type="entry name" value="DISAGGREGATASE RELATED REPEAT PROTEIN"/>
    <property type="match status" value="1"/>
</dbReference>
<protein>
    <recommendedName>
        <fullName evidence="2">Polysaccharide lyase 14 domain-containing protein</fullName>
    </recommendedName>
</protein>
<dbReference type="Pfam" id="PF21294">
    <property type="entry name" value="Polysacc_lyase_14"/>
    <property type="match status" value="2"/>
</dbReference>
<dbReference type="AlphaFoldDB" id="A0AAD4QAT4"/>
<dbReference type="PANTHER" id="PTHR40124">
    <property type="match status" value="1"/>
</dbReference>
<dbReference type="Proteomes" id="UP001201163">
    <property type="component" value="Unassembled WGS sequence"/>
</dbReference>
<name>A0AAD4QAT4_9AGAM</name>
<feature type="region of interest" description="Disordered" evidence="1">
    <location>
        <begin position="245"/>
        <end position="271"/>
    </location>
</feature>
<accession>A0AAD4QAT4</accession>
<dbReference type="Gene3D" id="2.60.120.200">
    <property type="match status" value="2"/>
</dbReference>
<organism evidence="3 4">
    <name type="scientific">Lactarius akahatsu</name>
    <dbReference type="NCBI Taxonomy" id="416441"/>
    <lineage>
        <taxon>Eukaryota</taxon>
        <taxon>Fungi</taxon>
        <taxon>Dikarya</taxon>
        <taxon>Basidiomycota</taxon>
        <taxon>Agaricomycotina</taxon>
        <taxon>Agaricomycetes</taxon>
        <taxon>Russulales</taxon>
        <taxon>Russulaceae</taxon>
        <taxon>Lactarius</taxon>
    </lineage>
</organism>
<proteinExistence type="predicted"/>
<feature type="compositionally biased region" description="Polar residues" evidence="1">
    <location>
        <begin position="302"/>
        <end position="311"/>
    </location>
</feature>
<evidence type="ECO:0000313" key="3">
    <source>
        <dbReference type="EMBL" id="KAH8991565.1"/>
    </source>
</evidence>
<feature type="domain" description="Polysaccharide lyase 14" evidence="2">
    <location>
        <begin position="71"/>
        <end position="247"/>
    </location>
</feature>
<feature type="domain" description="Polysaccharide lyase 14" evidence="2">
    <location>
        <begin position="367"/>
        <end position="392"/>
    </location>
</feature>
<evidence type="ECO:0000313" key="4">
    <source>
        <dbReference type="Proteomes" id="UP001201163"/>
    </source>
</evidence>